<reference evidence="1 2" key="1">
    <citation type="journal article" date="2018" name="Syst. Appl. Microbiol.">
        <title>Corynebacterium heidelbergense sp. nov., isolated from the preen glands of Egyptian geese (Alopochen aegyptiacus).</title>
        <authorList>
            <person name="Braun M.S."/>
            <person name="Wang E."/>
            <person name="Zimmermann S."/>
            <person name="Wink M."/>
        </authorList>
    </citation>
    <scope>NUCLEOTIDE SEQUENCE [LARGE SCALE GENOMIC DNA]</scope>
    <source>
        <strain evidence="1 2">DSM 104638</strain>
    </source>
</reference>
<dbReference type="EMBL" id="PHQP01000003">
    <property type="protein sequence ID" value="RAV34894.1"/>
    <property type="molecule type" value="Genomic_DNA"/>
</dbReference>
<comment type="caution">
    <text evidence="1">The sequence shown here is derived from an EMBL/GenBank/DDBJ whole genome shotgun (WGS) entry which is preliminary data.</text>
</comment>
<protein>
    <submittedName>
        <fullName evidence="1">Uncharacterized protein</fullName>
    </submittedName>
</protein>
<sequence length="118" mass="13309">MSGTSDYERPVPEGTIAAAPGAAPIWSSNEQWWQAGHNGPLTPQQLGPTTRYILRWGQDEQPREEFIAEWQEPGSDKWMRAGMPVPRCQDALVPSFIAGSGSEQRIMRRTITEWEQVK</sequence>
<organism evidence="1 2">
    <name type="scientific">Corynebacterium heidelbergense</name>
    <dbReference type="NCBI Taxonomy" id="2055947"/>
    <lineage>
        <taxon>Bacteria</taxon>
        <taxon>Bacillati</taxon>
        <taxon>Actinomycetota</taxon>
        <taxon>Actinomycetes</taxon>
        <taxon>Mycobacteriales</taxon>
        <taxon>Corynebacteriaceae</taxon>
        <taxon>Corynebacterium</taxon>
    </lineage>
</organism>
<evidence type="ECO:0000313" key="2">
    <source>
        <dbReference type="Proteomes" id="UP000251047"/>
    </source>
</evidence>
<name>A0A364VE61_9CORY</name>
<proteinExistence type="predicted"/>
<dbReference type="RefSeq" id="WP_112768610.1">
    <property type="nucleotide sequence ID" value="NZ_CP063191.1"/>
</dbReference>
<evidence type="ECO:0000313" key="1">
    <source>
        <dbReference type="EMBL" id="RAV34894.1"/>
    </source>
</evidence>
<gene>
    <name evidence="1" type="ORF">CWC39_00715</name>
</gene>
<dbReference type="AlphaFoldDB" id="A0A364VE61"/>
<dbReference type="Proteomes" id="UP000251047">
    <property type="component" value="Unassembled WGS sequence"/>
</dbReference>
<accession>A0A364VE61</accession>